<dbReference type="InterPro" id="IPR000014">
    <property type="entry name" value="PAS"/>
</dbReference>
<dbReference type="SMART" id="SM00091">
    <property type="entry name" value="PAS"/>
    <property type="match status" value="2"/>
</dbReference>
<keyword evidence="4" id="KW-1185">Reference proteome</keyword>
<dbReference type="Proteomes" id="UP000054007">
    <property type="component" value="Unassembled WGS sequence"/>
</dbReference>
<feature type="domain" description="PAS" evidence="2">
    <location>
        <begin position="32"/>
        <end position="76"/>
    </location>
</feature>
<accession>A0A0D7BNC2</accession>
<evidence type="ECO:0000256" key="1">
    <source>
        <dbReference type="SAM" id="MobiDB-lite"/>
    </source>
</evidence>
<feature type="compositionally biased region" description="Low complexity" evidence="1">
    <location>
        <begin position="302"/>
        <end position="311"/>
    </location>
</feature>
<dbReference type="SUPFAM" id="SSF55785">
    <property type="entry name" value="PYP-like sensor domain (PAS domain)"/>
    <property type="match status" value="1"/>
</dbReference>
<evidence type="ECO:0000313" key="3">
    <source>
        <dbReference type="EMBL" id="KIY71967.1"/>
    </source>
</evidence>
<feature type="compositionally biased region" description="Basic residues" evidence="1">
    <location>
        <begin position="290"/>
        <end position="301"/>
    </location>
</feature>
<reference evidence="3 4" key="1">
    <citation type="journal article" date="2015" name="Fungal Genet. Biol.">
        <title>Evolution of novel wood decay mechanisms in Agaricales revealed by the genome sequences of Fistulina hepatica and Cylindrobasidium torrendii.</title>
        <authorList>
            <person name="Floudas D."/>
            <person name="Held B.W."/>
            <person name="Riley R."/>
            <person name="Nagy L.G."/>
            <person name="Koehler G."/>
            <person name="Ransdell A.S."/>
            <person name="Younus H."/>
            <person name="Chow J."/>
            <person name="Chiniquy J."/>
            <person name="Lipzen A."/>
            <person name="Tritt A."/>
            <person name="Sun H."/>
            <person name="Haridas S."/>
            <person name="LaButti K."/>
            <person name="Ohm R.A."/>
            <person name="Kues U."/>
            <person name="Blanchette R.A."/>
            <person name="Grigoriev I.V."/>
            <person name="Minto R.E."/>
            <person name="Hibbett D.S."/>
        </authorList>
    </citation>
    <scope>NUCLEOTIDE SEQUENCE [LARGE SCALE GENOMIC DNA]</scope>
    <source>
        <strain evidence="3 4">FP15055 ss-10</strain>
    </source>
</reference>
<sequence>MTMKSSGSTSMPTEDLSFICIVDFTDKANWQYLSPSVSDVLGYTPEELVGKSSIALVHPDEQNPFISLHYNTITADKAAALVYIRMKHKVVSKGWRLFIITRTIVHNVVVGSVSLARTPQANQVASTAQEVTTLSPAAADLQFRVCCCSVVEFRCLYHAQRWTDPMPSAGNDDLLEAVPRTSPTPTYVRPPSQSFRTAFILDRFTHKCTIKYCSNDLIDIDKEDCIGRPFYEYVAQEDETRFKGYIEQVKGWGVNPLGQPCSGGFGYGSFKLLSKAREYKEPAPVDGGKAKAHKRGTRRSRSSSAAGTSLGLASSTAANGGIIMARPARMAAALKAAPPSATPEDEYTRVDAILSAHSDGVLLILRRVKPDSAPFNA</sequence>
<dbReference type="InterPro" id="IPR035965">
    <property type="entry name" value="PAS-like_dom_sf"/>
</dbReference>
<dbReference type="CDD" id="cd00130">
    <property type="entry name" value="PAS"/>
    <property type="match status" value="1"/>
</dbReference>
<dbReference type="PROSITE" id="PS50112">
    <property type="entry name" value="PAS"/>
    <property type="match status" value="1"/>
</dbReference>
<name>A0A0D7BNC2_9AGAR</name>
<dbReference type="Pfam" id="PF08447">
    <property type="entry name" value="PAS_3"/>
    <property type="match status" value="1"/>
</dbReference>
<dbReference type="STRING" id="1314674.A0A0D7BNC2"/>
<proteinExistence type="predicted"/>
<dbReference type="OrthoDB" id="411251at2759"/>
<dbReference type="Gene3D" id="3.30.450.20">
    <property type="entry name" value="PAS domain"/>
    <property type="match status" value="1"/>
</dbReference>
<feature type="region of interest" description="Disordered" evidence="1">
    <location>
        <begin position="281"/>
        <end position="311"/>
    </location>
</feature>
<dbReference type="NCBIfam" id="TIGR00229">
    <property type="entry name" value="sensory_box"/>
    <property type="match status" value="1"/>
</dbReference>
<organism evidence="3 4">
    <name type="scientific">Cylindrobasidium torrendii FP15055 ss-10</name>
    <dbReference type="NCBI Taxonomy" id="1314674"/>
    <lineage>
        <taxon>Eukaryota</taxon>
        <taxon>Fungi</taxon>
        <taxon>Dikarya</taxon>
        <taxon>Basidiomycota</taxon>
        <taxon>Agaricomycotina</taxon>
        <taxon>Agaricomycetes</taxon>
        <taxon>Agaricomycetidae</taxon>
        <taxon>Agaricales</taxon>
        <taxon>Marasmiineae</taxon>
        <taxon>Physalacriaceae</taxon>
        <taxon>Cylindrobasidium</taxon>
    </lineage>
</organism>
<dbReference type="InterPro" id="IPR013655">
    <property type="entry name" value="PAS_fold_3"/>
</dbReference>
<protein>
    <recommendedName>
        <fullName evidence="2">PAS domain-containing protein</fullName>
    </recommendedName>
</protein>
<evidence type="ECO:0000313" key="4">
    <source>
        <dbReference type="Proteomes" id="UP000054007"/>
    </source>
</evidence>
<evidence type="ECO:0000259" key="2">
    <source>
        <dbReference type="PROSITE" id="PS50112"/>
    </source>
</evidence>
<dbReference type="AlphaFoldDB" id="A0A0D7BNC2"/>
<dbReference type="EMBL" id="KN880448">
    <property type="protein sequence ID" value="KIY71967.1"/>
    <property type="molecule type" value="Genomic_DNA"/>
</dbReference>
<gene>
    <name evidence="3" type="ORF">CYLTODRAFT_418346</name>
</gene>